<feature type="domain" description="STICHEL DnaA-N-like alpha-beta" evidence="9">
    <location>
        <begin position="912"/>
        <end position="994"/>
    </location>
</feature>
<dbReference type="GO" id="GO:0003887">
    <property type="term" value="F:DNA-directed DNA polymerase activity"/>
    <property type="evidence" value="ECO:0007669"/>
    <property type="project" value="InterPro"/>
</dbReference>
<dbReference type="Pfam" id="PF12169">
    <property type="entry name" value="DNA_pol3_gamma3"/>
    <property type="match status" value="1"/>
</dbReference>
<dbReference type="EMBL" id="JACGWO010000006">
    <property type="protein sequence ID" value="KAK4424457.1"/>
    <property type="molecule type" value="Genomic_DNA"/>
</dbReference>
<feature type="region of interest" description="Disordered" evidence="6">
    <location>
        <begin position="93"/>
        <end position="165"/>
    </location>
</feature>
<feature type="compositionally biased region" description="Polar residues" evidence="6">
    <location>
        <begin position="891"/>
        <end position="902"/>
    </location>
</feature>
<feature type="region of interest" description="Disordered" evidence="6">
    <location>
        <begin position="1"/>
        <end position="24"/>
    </location>
</feature>
<reference evidence="10" key="2">
    <citation type="journal article" date="2024" name="Plant">
        <title>Genomic evolution and insights into agronomic trait innovations of Sesamum species.</title>
        <authorList>
            <person name="Miao H."/>
            <person name="Wang L."/>
            <person name="Qu L."/>
            <person name="Liu H."/>
            <person name="Sun Y."/>
            <person name="Le M."/>
            <person name="Wang Q."/>
            <person name="Wei S."/>
            <person name="Zheng Y."/>
            <person name="Lin W."/>
            <person name="Duan Y."/>
            <person name="Cao H."/>
            <person name="Xiong S."/>
            <person name="Wang X."/>
            <person name="Wei L."/>
            <person name="Li C."/>
            <person name="Ma Q."/>
            <person name="Ju M."/>
            <person name="Zhao R."/>
            <person name="Li G."/>
            <person name="Mu C."/>
            <person name="Tian Q."/>
            <person name="Mei H."/>
            <person name="Zhang T."/>
            <person name="Gao T."/>
            <person name="Zhang H."/>
        </authorList>
    </citation>
    <scope>NUCLEOTIDE SEQUENCE</scope>
    <source>
        <strain evidence="10">3651</strain>
    </source>
</reference>
<feature type="region of interest" description="Disordered" evidence="6">
    <location>
        <begin position="264"/>
        <end position="284"/>
    </location>
</feature>
<evidence type="ECO:0000259" key="9">
    <source>
        <dbReference type="Pfam" id="PF23007"/>
    </source>
</evidence>
<dbReference type="GO" id="GO:0009360">
    <property type="term" value="C:DNA polymerase III complex"/>
    <property type="evidence" value="ECO:0007669"/>
    <property type="project" value="InterPro"/>
</dbReference>
<feature type="compositionally biased region" description="Basic and acidic residues" evidence="6">
    <location>
        <begin position="99"/>
        <end position="121"/>
    </location>
</feature>
<keyword evidence="11" id="KW-1185">Reference proteome</keyword>
<evidence type="ECO:0000256" key="2">
    <source>
        <dbReference type="ARBA" id="ARBA00022723"/>
    </source>
</evidence>
<name>A0AAE2CJH4_9LAMI</name>
<dbReference type="GO" id="GO:0046872">
    <property type="term" value="F:metal ion binding"/>
    <property type="evidence" value="ECO:0007669"/>
    <property type="project" value="UniProtKB-KW"/>
</dbReference>
<dbReference type="AlphaFoldDB" id="A0AAE2CJH4"/>
<feature type="region of interest" description="Disordered" evidence="6">
    <location>
        <begin position="38"/>
        <end position="58"/>
    </location>
</feature>
<dbReference type="CDD" id="cd00009">
    <property type="entry name" value="AAA"/>
    <property type="match status" value="1"/>
</dbReference>
<dbReference type="Pfam" id="PF22608">
    <property type="entry name" value="DNAX_ATPase_lid"/>
    <property type="match status" value="1"/>
</dbReference>
<feature type="domain" description="DNA polymerase III subunit gamma/tau helical lid" evidence="8">
    <location>
        <begin position="656"/>
        <end position="697"/>
    </location>
</feature>
<feature type="compositionally biased region" description="Basic and acidic residues" evidence="6">
    <location>
        <begin position="146"/>
        <end position="157"/>
    </location>
</feature>
<evidence type="ECO:0000256" key="3">
    <source>
        <dbReference type="ARBA" id="ARBA00022741"/>
    </source>
</evidence>
<reference evidence="10" key="1">
    <citation type="submission" date="2020-06" db="EMBL/GenBank/DDBJ databases">
        <authorList>
            <person name="Li T."/>
            <person name="Hu X."/>
            <person name="Zhang T."/>
            <person name="Song X."/>
            <person name="Zhang H."/>
            <person name="Dai N."/>
            <person name="Sheng W."/>
            <person name="Hou X."/>
            <person name="Wei L."/>
        </authorList>
    </citation>
    <scope>NUCLEOTIDE SEQUENCE</scope>
    <source>
        <strain evidence="10">3651</strain>
        <tissue evidence="10">Leaf</tissue>
    </source>
</reference>
<dbReference type="InterPro" id="IPR050238">
    <property type="entry name" value="DNA_Rep/Repair_Clamp_Loader"/>
</dbReference>
<dbReference type="NCBIfam" id="TIGR02397">
    <property type="entry name" value="dnaX_nterm"/>
    <property type="match status" value="1"/>
</dbReference>
<evidence type="ECO:0000259" key="7">
    <source>
        <dbReference type="Pfam" id="PF12169"/>
    </source>
</evidence>
<dbReference type="GO" id="GO:0006281">
    <property type="term" value="P:DNA repair"/>
    <property type="evidence" value="ECO:0007669"/>
    <property type="project" value="TreeGrafter"/>
</dbReference>
<evidence type="ECO:0000256" key="4">
    <source>
        <dbReference type="ARBA" id="ARBA00022833"/>
    </source>
</evidence>
<feature type="compositionally biased region" description="Gly residues" evidence="6">
    <location>
        <begin position="1"/>
        <end position="18"/>
    </location>
</feature>
<evidence type="ECO:0000313" key="11">
    <source>
        <dbReference type="Proteomes" id="UP001293254"/>
    </source>
</evidence>
<dbReference type="GO" id="GO:0005663">
    <property type="term" value="C:DNA replication factor C complex"/>
    <property type="evidence" value="ECO:0007669"/>
    <property type="project" value="TreeGrafter"/>
</dbReference>
<dbReference type="InterPro" id="IPR027417">
    <property type="entry name" value="P-loop_NTPase"/>
</dbReference>
<dbReference type="InterPro" id="IPR012763">
    <property type="entry name" value="DNA_pol_III_sug/sutau_N"/>
</dbReference>
<evidence type="ECO:0000313" key="10">
    <source>
        <dbReference type="EMBL" id="KAK4424457.1"/>
    </source>
</evidence>
<organism evidence="10 11">
    <name type="scientific">Sesamum alatum</name>
    <dbReference type="NCBI Taxonomy" id="300844"/>
    <lineage>
        <taxon>Eukaryota</taxon>
        <taxon>Viridiplantae</taxon>
        <taxon>Streptophyta</taxon>
        <taxon>Embryophyta</taxon>
        <taxon>Tracheophyta</taxon>
        <taxon>Spermatophyta</taxon>
        <taxon>Magnoliopsida</taxon>
        <taxon>eudicotyledons</taxon>
        <taxon>Gunneridae</taxon>
        <taxon>Pentapetalae</taxon>
        <taxon>asterids</taxon>
        <taxon>lamiids</taxon>
        <taxon>Lamiales</taxon>
        <taxon>Pedaliaceae</taxon>
        <taxon>Sesamum</taxon>
    </lineage>
</organism>
<evidence type="ECO:0000256" key="6">
    <source>
        <dbReference type="SAM" id="MobiDB-lite"/>
    </source>
</evidence>
<dbReference type="GO" id="GO:0003689">
    <property type="term" value="F:DNA clamp loader activity"/>
    <property type="evidence" value="ECO:0007669"/>
    <property type="project" value="TreeGrafter"/>
</dbReference>
<dbReference type="PANTHER" id="PTHR11669">
    <property type="entry name" value="REPLICATION FACTOR C / DNA POLYMERASE III GAMMA-TAU SUBUNIT"/>
    <property type="match status" value="1"/>
</dbReference>
<dbReference type="GO" id="GO:0005524">
    <property type="term" value="F:ATP binding"/>
    <property type="evidence" value="ECO:0007669"/>
    <property type="project" value="UniProtKB-KW"/>
</dbReference>
<gene>
    <name evidence="10" type="ORF">Salat_1639100</name>
</gene>
<dbReference type="Gene3D" id="3.40.50.300">
    <property type="entry name" value="P-loop containing nucleotide triphosphate hydrolases"/>
    <property type="match status" value="1"/>
</dbReference>
<evidence type="ECO:0000259" key="8">
    <source>
        <dbReference type="Pfam" id="PF22608"/>
    </source>
</evidence>
<evidence type="ECO:0000256" key="5">
    <source>
        <dbReference type="ARBA" id="ARBA00022840"/>
    </source>
</evidence>
<dbReference type="FunFam" id="1.10.8.60:FF:000013">
    <property type="entry name" value="DNA polymerase III subunit gamma/tau"/>
    <property type="match status" value="1"/>
</dbReference>
<proteinExistence type="inferred from homology"/>
<keyword evidence="4" id="KW-0862">Zinc</keyword>
<protein>
    <submittedName>
        <fullName evidence="10">Protein STICHEL</fullName>
    </submittedName>
</protein>
<dbReference type="Proteomes" id="UP001293254">
    <property type="component" value="Unassembled WGS sequence"/>
</dbReference>
<comment type="caution">
    <text evidence="10">The sequence shown here is derived from an EMBL/GenBank/DDBJ whole genome shotgun (WGS) entry which is preliminary data.</text>
</comment>
<dbReference type="GO" id="GO:0006261">
    <property type="term" value="P:DNA-templated DNA replication"/>
    <property type="evidence" value="ECO:0007669"/>
    <property type="project" value="TreeGrafter"/>
</dbReference>
<dbReference type="PANTHER" id="PTHR11669:SF63">
    <property type="entry name" value="PROTEIN STICHEL"/>
    <property type="match status" value="1"/>
</dbReference>
<keyword evidence="5" id="KW-0067">ATP-binding</keyword>
<dbReference type="InterPro" id="IPR045085">
    <property type="entry name" value="HLD_clamp_pol_III_gamma_tau"/>
</dbReference>
<feature type="domain" description="DNA polymerase III gamma subunit" evidence="7">
    <location>
        <begin position="707"/>
        <end position="767"/>
    </location>
</feature>
<comment type="similarity">
    <text evidence="1">Belongs to the DnaX/STICHEL family.</text>
</comment>
<dbReference type="Pfam" id="PF13177">
    <property type="entry name" value="DNA_pol3_delta2"/>
    <property type="match status" value="1"/>
</dbReference>
<dbReference type="CDD" id="cd18137">
    <property type="entry name" value="HLD_clamp_pol_III_gamma_tau"/>
    <property type="match status" value="1"/>
</dbReference>
<dbReference type="Pfam" id="PF23007">
    <property type="entry name" value="DnaA_N-like_STI"/>
    <property type="match status" value="1"/>
</dbReference>
<dbReference type="SUPFAM" id="SSF52540">
    <property type="entry name" value="P-loop containing nucleoside triphosphate hydrolases"/>
    <property type="match status" value="1"/>
</dbReference>
<dbReference type="InterPro" id="IPR022754">
    <property type="entry name" value="DNA_pol_III_gamma-3"/>
</dbReference>
<evidence type="ECO:0000256" key="1">
    <source>
        <dbReference type="ARBA" id="ARBA00006360"/>
    </source>
</evidence>
<dbReference type="Gene3D" id="1.10.8.60">
    <property type="match status" value="1"/>
</dbReference>
<keyword evidence="3" id="KW-0547">Nucleotide-binding</keyword>
<keyword evidence="2" id="KW-0479">Metal-binding</keyword>
<feature type="region of interest" description="Disordered" evidence="6">
    <location>
        <begin position="860"/>
        <end position="906"/>
    </location>
</feature>
<dbReference type="InterPro" id="IPR054506">
    <property type="entry name" value="DnaA_N-like_STI"/>
</dbReference>
<feature type="compositionally biased region" description="Polar residues" evidence="6">
    <location>
        <begin position="44"/>
        <end position="58"/>
    </location>
</feature>
<accession>A0AAE2CJH4</accession>
<sequence length="1241" mass="137000">MGGGGGRGGGTVAGGGGNIDPSNLHLKKELTQIRKAARVLRDPGTSSSWRSPPLNSARSLTKHHYVHHHKNGQVDGTDKSNLNAKEKERRVFLYNWRSQKSESERSKQIGEDDVENSKDDGSISTQDESVDVDSLSDARNGGGNDSKSDTHLSEKHPSGIFKCRNTDFTPSIRRTIKKKLKRSSCSNASLRHHHKEKLQKHILLSRCAKNVVEGLPGLRLGREDLVSLVDQSDDTEDYCNSEDLRRASAVSPLLARLKNKGWPNSSRKMLRSEQKEDDSVSYSTPALSTSSYNKYGARNLSMVESWDATTGSFNDADDEVEDQLDLPGRHGCGIPCYWSRRSTPKSRVGYRSCCSPSLSDTLRRRGSRIFCGSQSVHQLRNHRSSLVSNKRRLGSRTGGQCLVPLLTNSGNGRGGSSMGSGNSDDELSTNFEELDLEALSRLDGRRWSSCRSQDGLELVALNGEVDEGSSPENARSLSHKYRPMFFDELIGQNIVVQSLMSAVSRGRTAPVYLFQGPRGTGKTSTARIFAAALNCLATEDAKPCGVCRECADFISGKSTCLREVDGSNKKGVGKFKILLKSLSVVHPSALPQFRVFVVDECHLLPSKTWLTFLQLLEKPLPHVVFILITTDIDNVPRTILSRCQKHLFNKISNGDIVARLRKIANEENLDVESDALELIASNADGSQRDAETMLDQLSLFGKRITISLVNELIGVVSDEKLLDLLELAMSSNATETVIRARELMDSGVDPIVLMSQMATLIVDIIAGTYPSLDGKPDSFFGGRSLSEKELDRLKHALTLLSEAEKHLRVSSERSTWFTATLLQLGSVASLDRTHSGNSRRQSLKATDEDRLIMLTQKQRTDCQLEPEKSTSPAKSFPRLAHRNSTSKDHPVQQTEALTASQGDGNGGRTALRCVNSKMLTNIWLQCIEKCHSKTLRQLLHAHGRLVSICEAKGGFVAHVAFGDRNVKTRAEGFLSSITNSFEIVLQRNVDVKIIILPDTLLQKQTDRNTATNLENKATRLNVAVSNSDLNFHPEPSKLSTGSFNVDCISGNATMSASKESKTGIPVKRIESIIHEQRLETAWLQAMEKGTPGSMSRLKPERNQVLPQDGTYPPNRLDAMNSADVPVQHWEDELNHEINALKISDGVAPQKDQIGRRIDHYPISPSLLHNSSFASNFSKDNMGYESGSAAGGCSGMFCWNNTRPQRRGKAKQGTPLRSRRSGRFLWFGECAKSRRTDSRYNR</sequence>